<protein>
    <submittedName>
        <fullName evidence="1">Uncharacterized protein</fullName>
    </submittedName>
</protein>
<proteinExistence type="predicted"/>
<dbReference type="Proteomes" id="UP001143856">
    <property type="component" value="Unassembled WGS sequence"/>
</dbReference>
<evidence type="ECO:0000313" key="1">
    <source>
        <dbReference type="EMBL" id="KAJ2977399.1"/>
    </source>
</evidence>
<reference evidence="1" key="1">
    <citation type="submission" date="2022-10" db="EMBL/GenBank/DDBJ databases">
        <title>Genome Sequence of Xylaria curta.</title>
        <authorList>
            <person name="Buettner E."/>
        </authorList>
    </citation>
    <scope>NUCLEOTIDE SEQUENCE</scope>
    <source>
        <strain evidence="1">Babe10</strain>
    </source>
</reference>
<comment type="caution">
    <text evidence="1">The sequence shown here is derived from an EMBL/GenBank/DDBJ whole genome shotgun (WGS) entry which is preliminary data.</text>
</comment>
<sequence>MAPDPVPRTHQVIPGAHVSIVMKADQRTGRQVRGTVQHVLTRGDHHRGIKVRLTDGRIGRVQSMVRGAESDSSTQPSSASASIDTPNASPFITSASGNTGELRGQGRRPRYRDVRLEEPLDTAPEQIDLGAYIVPSRRKGRGKKGKNTKEPDEVDSSEDGPNRANNETTADVTSAIATCPVCGAFEGDEAAVAHHVAKHFGS</sequence>
<keyword evidence="2" id="KW-1185">Reference proteome</keyword>
<gene>
    <name evidence="1" type="ORF">NUW58_g7821</name>
</gene>
<organism evidence="1 2">
    <name type="scientific">Xylaria curta</name>
    <dbReference type="NCBI Taxonomy" id="42375"/>
    <lineage>
        <taxon>Eukaryota</taxon>
        <taxon>Fungi</taxon>
        <taxon>Dikarya</taxon>
        <taxon>Ascomycota</taxon>
        <taxon>Pezizomycotina</taxon>
        <taxon>Sordariomycetes</taxon>
        <taxon>Xylariomycetidae</taxon>
        <taxon>Xylariales</taxon>
        <taxon>Xylariaceae</taxon>
        <taxon>Xylaria</taxon>
    </lineage>
</organism>
<evidence type="ECO:0000313" key="2">
    <source>
        <dbReference type="Proteomes" id="UP001143856"/>
    </source>
</evidence>
<accession>A0ACC1NEC8</accession>
<dbReference type="EMBL" id="JAPDGR010002149">
    <property type="protein sequence ID" value="KAJ2977399.1"/>
    <property type="molecule type" value="Genomic_DNA"/>
</dbReference>
<name>A0ACC1NEC8_9PEZI</name>